<evidence type="ECO:0000313" key="3">
    <source>
        <dbReference type="Proteomes" id="UP000233551"/>
    </source>
</evidence>
<organism evidence="2 3">
    <name type="scientific">Punica granatum</name>
    <name type="common">Pomegranate</name>
    <dbReference type="NCBI Taxonomy" id="22663"/>
    <lineage>
        <taxon>Eukaryota</taxon>
        <taxon>Viridiplantae</taxon>
        <taxon>Streptophyta</taxon>
        <taxon>Embryophyta</taxon>
        <taxon>Tracheophyta</taxon>
        <taxon>Spermatophyta</taxon>
        <taxon>Magnoliopsida</taxon>
        <taxon>eudicotyledons</taxon>
        <taxon>Gunneridae</taxon>
        <taxon>Pentapetalae</taxon>
        <taxon>rosids</taxon>
        <taxon>malvids</taxon>
        <taxon>Myrtales</taxon>
        <taxon>Lythraceae</taxon>
        <taxon>Punica</taxon>
    </lineage>
</organism>
<proteinExistence type="predicted"/>
<feature type="region of interest" description="Disordered" evidence="1">
    <location>
        <begin position="212"/>
        <end position="253"/>
    </location>
</feature>
<accession>A0A2I0JN63</accession>
<dbReference type="AlphaFoldDB" id="A0A2I0JN63"/>
<comment type="caution">
    <text evidence="2">The sequence shown here is derived from an EMBL/GenBank/DDBJ whole genome shotgun (WGS) entry which is preliminary data.</text>
</comment>
<evidence type="ECO:0000256" key="1">
    <source>
        <dbReference type="SAM" id="MobiDB-lite"/>
    </source>
</evidence>
<protein>
    <submittedName>
        <fullName evidence="2">Uncharacterized protein</fullName>
    </submittedName>
</protein>
<sequence>GYRVTEYLVRAKGFCLRDTIPQKKAPRLCDGIKRSYHEKCERNDCLWHLRNRSKPEHSLTIENAAAASANWTKPLRRFRNPRFPGRPTNLSRPVSSRLYWILLPYFRCRCRPNSTSDGSFHHFPTGLKVTKPYQTSETVIRPRLVRPRTHRSDLLSHLGFTRPMSGFAATVKSGSGKSKSVPILVQTVSHGSTVRRVERMRLLQGLEDSARRSKGVVEQSPQGVSEGKRVRGSIDGALHSDDRRPPFSKNNYWGDDGVPPLELREPPIFYRNWKTPNSDQWVLSPATLNLDFGDGG</sequence>
<reference evidence="2 3" key="1">
    <citation type="submission" date="2017-11" db="EMBL/GenBank/DDBJ databases">
        <title>De-novo sequencing of pomegranate (Punica granatum L.) genome.</title>
        <authorList>
            <person name="Akparov Z."/>
            <person name="Amiraslanov A."/>
            <person name="Hajiyeva S."/>
            <person name="Abbasov M."/>
            <person name="Kaur K."/>
            <person name="Hamwieh A."/>
            <person name="Solovyev V."/>
            <person name="Salamov A."/>
            <person name="Braich B."/>
            <person name="Kosarev P."/>
            <person name="Mahmoud A."/>
            <person name="Hajiyev E."/>
            <person name="Babayeva S."/>
            <person name="Izzatullayeva V."/>
            <person name="Mammadov A."/>
            <person name="Mammadov A."/>
            <person name="Sharifova S."/>
            <person name="Ojaghi J."/>
            <person name="Eynullazada K."/>
            <person name="Bayramov B."/>
            <person name="Abdulazimova A."/>
            <person name="Shahmuradov I."/>
        </authorList>
    </citation>
    <scope>NUCLEOTIDE SEQUENCE [LARGE SCALE GENOMIC DNA]</scope>
    <source>
        <strain evidence="3">cv. AG2017</strain>
        <tissue evidence="2">Leaf</tissue>
    </source>
</reference>
<dbReference type="Proteomes" id="UP000233551">
    <property type="component" value="Unassembled WGS sequence"/>
</dbReference>
<gene>
    <name evidence="2" type="ORF">CRG98_022218</name>
</gene>
<feature type="non-terminal residue" evidence="2">
    <location>
        <position position="1"/>
    </location>
</feature>
<keyword evidence="3" id="KW-1185">Reference proteome</keyword>
<dbReference type="EMBL" id="PGOL01001510">
    <property type="protein sequence ID" value="PKI57373.1"/>
    <property type="molecule type" value="Genomic_DNA"/>
</dbReference>
<evidence type="ECO:0000313" key="2">
    <source>
        <dbReference type="EMBL" id="PKI57373.1"/>
    </source>
</evidence>
<name>A0A2I0JN63_PUNGR</name>